<dbReference type="Pfam" id="PF11164">
    <property type="entry name" value="DUF2948"/>
    <property type="match status" value="1"/>
</dbReference>
<accession>A0A0N0E8Y0</accession>
<gene>
    <name evidence="1" type="ORF">SU32_01025</name>
</gene>
<proteinExistence type="predicted"/>
<dbReference type="InterPro" id="IPR021335">
    <property type="entry name" value="DUF2948"/>
</dbReference>
<evidence type="ECO:0008006" key="3">
    <source>
        <dbReference type="Google" id="ProtNLM"/>
    </source>
</evidence>
<reference evidence="1 2" key="1">
    <citation type="submission" date="2015-01" db="EMBL/GenBank/DDBJ databases">
        <title>Ahrensia donghaiensis sp. nov., a novel dimethylsulphoniopropionate-cleavage bacterium isolated from seawater and emended descriptions of the genus Ahrensia and Ahrensia kielensis.</title>
        <authorList>
            <person name="Liu J."/>
        </authorList>
    </citation>
    <scope>NUCLEOTIDE SEQUENCE [LARGE SCALE GENOMIC DNA]</scope>
    <source>
        <strain evidence="1 2">LZD062</strain>
    </source>
</reference>
<organism evidence="1 2">
    <name type="scientific">Ahrensia marina</name>
    <dbReference type="NCBI Taxonomy" id="1514904"/>
    <lineage>
        <taxon>Bacteria</taxon>
        <taxon>Pseudomonadati</taxon>
        <taxon>Pseudomonadota</taxon>
        <taxon>Alphaproteobacteria</taxon>
        <taxon>Hyphomicrobiales</taxon>
        <taxon>Ahrensiaceae</taxon>
        <taxon>Ahrensia</taxon>
    </lineage>
</organism>
<dbReference type="EMBL" id="JXMU01000001">
    <property type="protein sequence ID" value="KPB02885.1"/>
    <property type="molecule type" value="Genomic_DNA"/>
</dbReference>
<comment type="caution">
    <text evidence="1">The sequence shown here is derived from an EMBL/GenBank/DDBJ whole genome shotgun (WGS) entry which is preliminary data.</text>
</comment>
<dbReference type="PATRIC" id="fig|1514904.3.peg.213"/>
<dbReference type="STRING" id="1514904.SU32_01025"/>
<evidence type="ECO:0000313" key="1">
    <source>
        <dbReference type="EMBL" id="KPB02885.1"/>
    </source>
</evidence>
<protein>
    <recommendedName>
        <fullName evidence="3">DUF2948 domain-containing protein</fullName>
    </recommendedName>
</protein>
<sequence>MADLKLIAMDGADLAVISAHVQDAVCKPAMFDYSPAKRQFSLVLNRFSWDAAHSERKGTYQRHGSVLTFAGVNAVRTRDIQRGSDKQVLSLLSVQFAADNPPAGIIEIVFSDGPVLQLDVECIEVRLNDLGSAWETKFKPRHPLA</sequence>
<name>A0A0N0E8Y0_9HYPH</name>
<dbReference type="RefSeq" id="WP_053997451.1">
    <property type="nucleotide sequence ID" value="NZ_JXMU01000001.1"/>
</dbReference>
<dbReference type="AlphaFoldDB" id="A0A0N0E8Y0"/>
<keyword evidence="2" id="KW-1185">Reference proteome</keyword>
<dbReference type="OrthoDB" id="9806367at2"/>
<dbReference type="Proteomes" id="UP000038011">
    <property type="component" value="Unassembled WGS sequence"/>
</dbReference>
<evidence type="ECO:0000313" key="2">
    <source>
        <dbReference type="Proteomes" id="UP000038011"/>
    </source>
</evidence>